<dbReference type="InterPro" id="IPR029046">
    <property type="entry name" value="LolA/LolB/LppX"/>
</dbReference>
<dbReference type="Proteomes" id="UP000434044">
    <property type="component" value="Unassembled WGS sequence"/>
</dbReference>
<evidence type="ECO:0000256" key="7">
    <source>
        <dbReference type="ARBA" id="ARBA00022764"/>
    </source>
</evidence>
<dbReference type="InterPro" id="IPR018323">
    <property type="entry name" value="OM_lipoprot_carrier_LolA_Pbac"/>
</dbReference>
<sequence precursor="true">MPSPSRSDFGRPRALHWLILALFALCCSGGVFAAEGAQRVDDYLNGLNSLKADFEQFTFNAERTQMMETRGTLYLQRPGRFRWEYAGPNPQIIIADGNRVYLHDVELKQVSHQSQAKALRGTPALLLSNAEPIEHHFEVRPIESTDGRDWVELIPKDAETDVVRIELGFGKDTLDSLIMEDSFGQETRLNFTGAQRNVQLKPELFKIDQRAVDDFLPFD</sequence>
<dbReference type="OrthoDB" id="9787361at2"/>
<dbReference type="CDD" id="cd16325">
    <property type="entry name" value="LolA"/>
    <property type="match status" value="1"/>
</dbReference>
<evidence type="ECO:0000256" key="1">
    <source>
        <dbReference type="ARBA" id="ARBA00004418"/>
    </source>
</evidence>
<keyword evidence="12" id="KW-1185">Reference proteome</keyword>
<dbReference type="PANTHER" id="PTHR35869">
    <property type="entry name" value="OUTER-MEMBRANE LIPOPROTEIN CARRIER PROTEIN"/>
    <property type="match status" value="1"/>
</dbReference>
<comment type="subunit">
    <text evidence="3 10">Monomer.</text>
</comment>
<comment type="subcellular location">
    <subcellularLocation>
        <location evidence="1 10">Periplasm</location>
    </subcellularLocation>
</comment>
<keyword evidence="8 10" id="KW-0653">Protein transport</keyword>
<dbReference type="AlphaFoldDB" id="A0A6N8EBN5"/>
<proteinExistence type="inferred from homology"/>
<comment type="caution">
    <text evidence="11">The sequence shown here is derived from an EMBL/GenBank/DDBJ whole genome shotgun (WGS) entry which is preliminary data.</text>
</comment>
<organism evidence="11 12">
    <name type="scientific">Allochromatium palmeri</name>
    <dbReference type="NCBI Taxonomy" id="231048"/>
    <lineage>
        <taxon>Bacteria</taxon>
        <taxon>Pseudomonadati</taxon>
        <taxon>Pseudomonadota</taxon>
        <taxon>Gammaproteobacteria</taxon>
        <taxon>Chromatiales</taxon>
        <taxon>Chromatiaceae</taxon>
        <taxon>Allochromatium</taxon>
    </lineage>
</organism>
<evidence type="ECO:0000256" key="6">
    <source>
        <dbReference type="ARBA" id="ARBA00022729"/>
    </source>
</evidence>
<keyword evidence="9 10" id="KW-0143">Chaperone</keyword>
<feature type="signal peptide" evidence="10">
    <location>
        <begin position="1"/>
        <end position="33"/>
    </location>
</feature>
<reference evidence="11 12" key="1">
    <citation type="submission" date="2019-11" db="EMBL/GenBank/DDBJ databases">
        <title>Whole-genome sequence of the anaerobic purple sulfur bacterium Allochromatium palmeri DSM 15591.</title>
        <authorList>
            <person name="Kyndt J.A."/>
            <person name="Meyer T.E."/>
        </authorList>
    </citation>
    <scope>NUCLEOTIDE SEQUENCE [LARGE SCALE GENOMIC DNA]</scope>
    <source>
        <strain evidence="11 12">DSM 15591</strain>
    </source>
</reference>
<keyword evidence="5 10" id="KW-0813">Transport</keyword>
<evidence type="ECO:0000313" key="11">
    <source>
        <dbReference type="EMBL" id="MTW20910.1"/>
    </source>
</evidence>
<protein>
    <recommendedName>
        <fullName evidence="4 10">Outer-membrane lipoprotein carrier protein</fullName>
    </recommendedName>
</protein>
<evidence type="ECO:0000256" key="5">
    <source>
        <dbReference type="ARBA" id="ARBA00022448"/>
    </source>
</evidence>
<evidence type="ECO:0000256" key="10">
    <source>
        <dbReference type="HAMAP-Rule" id="MF_00240"/>
    </source>
</evidence>
<keyword evidence="11" id="KW-0449">Lipoprotein</keyword>
<feature type="chain" id="PRO_5027195000" description="Outer-membrane lipoprotein carrier protein" evidence="10">
    <location>
        <begin position="34"/>
        <end position="219"/>
    </location>
</feature>
<dbReference type="Gene3D" id="2.50.20.10">
    <property type="entry name" value="Lipoprotein localisation LolA/LolB/LppX"/>
    <property type="match status" value="1"/>
</dbReference>
<dbReference type="GO" id="GO:0042953">
    <property type="term" value="P:lipoprotein transport"/>
    <property type="evidence" value="ECO:0007669"/>
    <property type="project" value="InterPro"/>
</dbReference>
<evidence type="ECO:0000313" key="12">
    <source>
        <dbReference type="Proteomes" id="UP000434044"/>
    </source>
</evidence>
<comment type="function">
    <text evidence="10">Participates in the translocation of lipoproteins from the inner membrane to the outer membrane. Only forms a complex with a lipoprotein if the residue after the N-terminal Cys is not an aspartate (The Asp acts as a targeting signal to indicate that the lipoprotein should stay in the inner membrane).</text>
</comment>
<keyword evidence="7 10" id="KW-0574">Periplasm</keyword>
<dbReference type="HAMAP" id="MF_00240">
    <property type="entry name" value="LolA"/>
    <property type="match status" value="1"/>
</dbReference>
<dbReference type="Pfam" id="PF03548">
    <property type="entry name" value="LolA"/>
    <property type="match status" value="1"/>
</dbReference>
<dbReference type="PANTHER" id="PTHR35869:SF1">
    <property type="entry name" value="OUTER-MEMBRANE LIPOPROTEIN CARRIER PROTEIN"/>
    <property type="match status" value="1"/>
</dbReference>
<evidence type="ECO:0000256" key="2">
    <source>
        <dbReference type="ARBA" id="ARBA00007615"/>
    </source>
</evidence>
<comment type="similarity">
    <text evidence="2 10">Belongs to the LolA family.</text>
</comment>
<gene>
    <name evidence="10" type="primary">lolA</name>
    <name evidence="11" type="ORF">GJ668_07325</name>
</gene>
<accession>A0A6N8EBN5</accession>
<dbReference type="EMBL" id="WNKT01000011">
    <property type="protein sequence ID" value="MTW20910.1"/>
    <property type="molecule type" value="Genomic_DNA"/>
</dbReference>
<dbReference type="InterPro" id="IPR004564">
    <property type="entry name" value="OM_lipoprot_carrier_LolA-like"/>
</dbReference>
<name>A0A6N8EBN5_9GAMM</name>
<evidence type="ECO:0000256" key="4">
    <source>
        <dbReference type="ARBA" id="ARBA00014035"/>
    </source>
</evidence>
<evidence type="ECO:0000256" key="3">
    <source>
        <dbReference type="ARBA" id="ARBA00011245"/>
    </source>
</evidence>
<keyword evidence="6 10" id="KW-0732">Signal</keyword>
<dbReference type="RefSeq" id="WP_155449497.1">
    <property type="nucleotide sequence ID" value="NZ_WNKT01000011.1"/>
</dbReference>
<dbReference type="GO" id="GO:0042597">
    <property type="term" value="C:periplasmic space"/>
    <property type="evidence" value="ECO:0007669"/>
    <property type="project" value="UniProtKB-SubCell"/>
</dbReference>
<dbReference type="GO" id="GO:0044874">
    <property type="term" value="P:lipoprotein localization to outer membrane"/>
    <property type="evidence" value="ECO:0007669"/>
    <property type="project" value="UniProtKB-UniRule"/>
</dbReference>
<dbReference type="SUPFAM" id="SSF89392">
    <property type="entry name" value="Prokaryotic lipoproteins and lipoprotein localization factors"/>
    <property type="match status" value="1"/>
</dbReference>
<evidence type="ECO:0000256" key="8">
    <source>
        <dbReference type="ARBA" id="ARBA00022927"/>
    </source>
</evidence>
<evidence type="ECO:0000256" key="9">
    <source>
        <dbReference type="ARBA" id="ARBA00023186"/>
    </source>
</evidence>